<dbReference type="Proteomes" id="UP000285138">
    <property type="component" value="Unassembled WGS sequence"/>
</dbReference>
<dbReference type="InterPro" id="IPR009097">
    <property type="entry name" value="Cyclic_Pdiesterase"/>
</dbReference>
<dbReference type="Pfam" id="PF02834">
    <property type="entry name" value="LigT_PEase"/>
    <property type="match status" value="1"/>
</dbReference>
<dbReference type="EMBL" id="QZAA01000160">
    <property type="protein sequence ID" value="RQD75417.1"/>
    <property type="molecule type" value="Genomic_DNA"/>
</dbReference>
<evidence type="ECO:0000313" key="5">
    <source>
        <dbReference type="Proteomes" id="UP000285138"/>
    </source>
</evidence>
<sequence length="199" mass="22462">MIQGRDILVAEIRTFVAVKIDERIREAISQIQKLLRQGGSRVKWVEPHNLHITLKFLGDIKEDNLSLYYQALEKGVEDFSSFTLTFQGLGAFPSLKRPRVLWVGVKEGGNQLSALSKAIATSLVQASLIDEKELKNNRFSPHLTLGRIRSQKGLGELLKLVKENENFQGGTMEVNQVHFIKSTLTTKGPNYSVLKRLYL</sequence>
<comment type="function">
    <text evidence="2">Hydrolyzes RNA 2',3'-cyclic phosphodiester to an RNA 2'-phosphomonoester.</text>
</comment>
<accession>A0A424YDY4</accession>
<dbReference type="GO" id="GO:0004113">
    <property type="term" value="F:2',3'-cyclic-nucleotide 3'-phosphodiesterase activity"/>
    <property type="evidence" value="ECO:0007669"/>
    <property type="project" value="InterPro"/>
</dbReference>
<dbReference type="GO" id="GO:0008664">
    <property type="term" value="F:RNA 2',3'-cyclic 3'-phosphodiesterase activity"/>
    <property type="evidence" value="ECO:0007669"/>
    <property type="project" value="UniProtKB-EC"/>
</dbReference>
<dbReference type="SUPFAM" id="SSF55144">
    <property type="entry name" value="LigT-like"/>
    <property type="match status" value="1"/>
</dbReference>
<comment type="similarity">
    <text evidence="2">Belongs to the 2H phosphoesterase superfamily. ThpR family.</text>
</comment>
<gene>
    <name evidence="4" type="primary">thpR</name>
    <name evidence="4" type="ORF">D5R97_06080</name>
</gene>
<evidence type="ECO:0000256" key="2">
    <source>
        <dbReference type="HAMAP-Rule" id="MF_01940"/>
    </source>
</evidence>
<name>A0A424YDY4_9FIRM</name>
<feature type="domain" description="Phosphoesterase HXTX" evidence="3">
    <location>
        <begin position="18"/>
        <end position="102"/>
    </location>
</feature>
<dbReference type="InterPro" id="IPR014051">
    <property type="entry name" value="Phosphoesterase_HXTX"/>
</dbReference>
<dbReference type="AlphaFoldDB" id="A0A424YDY4"/>
<evidence type="ECO:0000313" key="4">
    <source>
        <dbReference type="EMBL" id="RQD75417.1"/>
    </source>
</evidence>
<evidence type="ECO:0000259" key="3">
    <source>
        <dbReference type="Pfam" id="PF02834"/>
    </source>
</evidence>
<feature type="active site" description="Proton donor" evidence="2">
    <location>
        <position position="51"/>
    </location>
</feature>
<dbReference type="NCBIfam" id="TIGR02258">
    <property type="entry name" value="2_5_ligase"/>
    <property type="match status" value="1"/>
</dbReference>
<proteinExistence type="inferred from homology"/>
<organism evidence="4 5">
    <name type="scientific">Candidatus Syntrophonatronum acetioxidans</name>
    <dbReference type="NCBI Taxonomy" id="1795816"/>
    <lineage>
        <taxon>Bacteria</taxon>
        <taxon>Bacillati</taxon>
        <taxon>Bacillota</taxon>
        <taxon>Clostridia</taxon>
        <taxon>Eubacteriales</taxon>
        <taxon>Syntrophomonadaceae</taxon>
        <taxon>Candidatus Syntrophonatronum</taxon>
    </lineage>
</organism>
<dbReference type="PANTHER" id="PTHR35561:SF1">
    <property type="entry name" value="RNA 2',3'-CYCLIC PHOSPHODIESTERASE"/>
    <property type="match status" value="1"/>
</dbReference>
<protein>
    <recommendedName>
        <fullName evidence="2">RNA 2',3'-cyclic phosphodiesterase</fullName>
        <shortName evidence="2">RNA 2',3'-CPDase</shortName>
        <ecNumber evidence="2">3.1.4.58</ecNumber>
    </recommendedName>
</protein>
<feature type="short sequence motif" description="HXTX 2" evidence="2">
    <location>
        <begin position="142"/>
        <end position="145"/>
    </location>
</feature>
<evidence type="ECO:0000256" key="1">
    <source>
        <dbReference type="ARBA" id="ARBA00022801"/>
    </source>
</evidence>
<dbReference type="Gene3D" id="3.90.1140.10">
    <property type="entry name" value="Cyclic phosphodiesterase"/>
    <property type="match status" value="1"/>
</dbReference>
<dbReference type="EC" id="3.1.4.58" evidence="2"/>
<reference evidence="4 5" key="1">
    <citation type="submission" date="2018-08" db="EMBL/GenBank/DDBJ databases">
        <title>The metabolism and importance of syntrophic acetate oxidation coupled to methane or sulfide production in haloalkaline environments.</title>
        <authorList>
            <person name="Timmers P.H.A."/>
            <person name="Vavourakis C.D."/>
            <person name="Sorokin D.Y."/>
            <person name="Sinninghe Damste J.S."/>
            <person name="Muyzer G."/>
            <person name="Stams A.J.M."/>
            <person name="Plugge C.M."/>
        </authorList>
    </citation>
    <scope>NUCLEOTIDE SEQUENCE [LARGE SCALE GENOMIC DNA]</scope>
    <source>
        <strain evidence="4">MSAO_Bac1</strain>
    </source>
</reference>
<comment type="catalytic activity">
    <reaction evidence="2">
        <text>a 3'-end 2',3'-cyclophospho-ribonucleotide-RNA + H2O = a 3'-end 2'-phospho-ribonucleotide-RNA + H(+)</text>
        <dbReference type="Rhea" id="RHEA:11828"/>
        <dbReference type="Rhea" id="RHEA-COMP:10464"/>
        <dbReference type="Rhea" id="RHEA-COMP:17353"/>
        <dbReference type="ChEBI" id="CHEBI:15377"/>
        <dbReference type="ChEBI" id="CHEBI:15378"/>
        <dbReference type="ChEBI" id="CHEBI:83064"/>
        <dbReference type="ChEBI" id="CHEBI:173113"/>
        <dbReference type="EC" id="3.1.4.58"/>
    </reaction>
</comment>
<feature type="active site" description="Proton acceptor" evidence="2">
    <location>
        <position position="142"/>
    </location>
</feature>
<keyword evidence="1 2" id="KW-0378">Hydrolase</keyword>
<dbReference type="PANTHER" id="PTHR35561">
    <property type="entry name" value="RNA 2',3'-CYCLIC PHOSPHODIESTERASE"/>
    <property type="match status" value="1"/>
</dbReference>
<dbReference type="InterPro" id="IPR004175">
    <property type="entry name" value="RNA_CPDase"/>
</dbReference>
<dbReference type="HAMAP" id="MF_01940">
    <property type="entry name" value="RNA_CPDase"/>
    <property type="match status" value="1"/>
</dbReference>
<feature type="short sequence motif" description="HXTX 1" evidence="2">
    <location>
        <begin position="51"/>
        <end position="54"/>
    </location>
</feature>
<comment type="caution">
    <text evidence="4">The sequence shown here is derived from an EMBL/GenBank/DDBJ whole genome shotgun (WGS) entry which is preliminary data.</text>
</comment>